<comment type="function">
    <text evidence="4">Component of the eukaryotic translation initiation factor 3 (eIF-3) complex, which is involved in protein synthesis of a specialized repertoire of mRNAs and, together with other initiation factors, stimulates binding of mRNA and methionyl-tRNAi to the 40S ribosome. The eIF-3 complex specifically targets and initiates translation of a subset of mRNAs involved in cell proliferation.</text>
</comment>
<dbReference type="Gene3D" id="1.10.10.10">
    <property type="entry name" value="Winged helix-like DNA-binding domain superfamily/Winged helix DNA-binding domain"/>
    <property type="match status" value="1"/>
</dbReference>
<feature type="domain" description="CSN8/PSMD8/EIF3K" evidence="5">
    <location>
        <begin position="64"/>
        <end position="216"/>
    </location>
</feature>
<protein>
    <recommendedName>
        <fullName evidence="4">Eukaryotic translation initiation factor 3 subunit K</fullName>
        <shortName evidence="4">eIF3k</shortName>
    </recommendedName>
    <alternativeName>
        <fullName evidence="4">eIF-3 p25</fullName>
    </alternativeName>
</protein>
<dbReference type="GO" id="GO:0003743">
    <property type="term" value="F:translation initiation factor activity"/>
    <property type="evidence" value="ECO:0007669"/>
    <property type="project" value="UniProtKB-UniRule"/>
</dbReference>
<dbReference type="SUPFAM" id="SSF48371">
    <property type="entry name" value="ARM repeat"/>
    <property type="match status" value="1"/>
</dbReference>
<reference evidence="6" key="1">
    <citation type="submission" date="2020-09" db="EMBL/GenBank/DDBJ databases">
        <authorList>
            <person name="Kikuchi T."/>
        </authorList>
    </citation>
    <scope>NUCLEOTIDE SEQUENCE</scope>
    <source>
        <strain evidence="6">SH1</strain>
    </source>
</reference>
<dbReference type="Gene3D" id="1.25.40.250">
    <property type="entry name" value="ARM repeat, domain 1"/>
    <property type="match status" value="1"/>
</dbReference>
<name>A0A811JS76_9BILA</name>
<evidence type="ECO:0000256" key="2">
    <source>
        <dbReference type="ARBA" id="ARBA00022540"/>
    </source>
</evidence>
<evidence type="ECO:0000259" key="5">
    <source>
        <dbReference type="Pfam" id="PF10075"/>
    </source>
</evidence>
<keyword evidence="1 4" id="KW-0963">Cytoplasm</keyword>
<keyword evidence="3 4" id="KW-0648">Protein biosynthesis</keyword>
<dbReference type="Pfam" id="PF10075">
    <property type="entry name" value="CSN8_PSD8_EIF3K"/>
    <property type="match status" value="1"/>
</dbReference>
<dbReference type="GO" id="GO:0005852">
    <property type="term" value="C:eukaryotic translation initiation factor 3 complex"/>
    <property type="evidence" value="ECO:0007669"/>
    <property type="project" value="UniProtKB-UniRule"/>
</dbReference>
<comment type="subcellular location">
    <subcellularLocation>
        <location evidence="4">Cytoplasm</location>
    </subcellularLocation>
</comment>
<dbReference type="AlphaFoldDB" id="A0A811JS76"/>
<gene>
    <name evidence="6" type="ORF">BOKJ2_LOCUS685</name>
</gene>
<dbReference type="FunFam" id="1.10.10.10:FF:000212">
    <property type="entry name" value="Eukaryotic translation initiation factor 3 subunit K"/>
    <property type="match status" value="1"/>
</dbReference>
<dbReference type="InterPro" id="IPR036390">
    <property type="entry name" value="WH_DNA-bd_sf"/>
</dbReference>
<sequence>MAGRFEELREQLSDDIKGVNRYNPNHIPALQECITAMLREDTYDKDILLTTLKLYQLNPKSYNEGYVQDILLKTMMVFPRNDYALAKYLIDAKCASSPDLRKVMDIGALLESCNFSVFWKLLHGEYVPSNTAEEKFKNPDEIKKLLQPLKGFEDAIRHYVCSVISATFQTIDASQLKRLLGGISDSECQGYARHYKWEKRSDGSYFIKNHDATIKSRNVEERVKFEQCRDVLQLSHQIGN</sequence>
<dbReference type="HAMAP" id="MF_03010">
    <property type="entry name" value="eIF3k"/>
    <property type="match status" value="1"/>
</dbReference>
<dbReference type="EMBL" id="CAJFDH010000001">
    <property type="protein sequence ID" value="CAD5206001.1"/>
    <property type="molecule type" value="Genomic_DNA"/>
</dbReference>
<dbReference type="InterPro" id="IPR016024">
    <property type="entry name" value="ARM-type_fold"/>
</dbReference>
<evidence type="ECO:0000313" key="7">
    <source>
        <dbReference type="Proteomes" id="UP000614601"/>
    </source>
</evidence>
<comment type="subunit">
    <text evidence="4">Component of the eukaryotic translation initiation factor 3 (eIF-3) complex.</text>
</comment>
<evidence type="ECO:0000256" key="4">
    <source>
        <dbReference type="HAMAP-Rule" id="MF_03010"/>
    </source>
</evidence>
<evidence type="ECO:0000256" key="3">
    <source>
        <dbReference type="ARBA" id="ARBA00022917"/>
    </source>
</evidence>
<dbReference type="OrthoDB" id="337745at2759"/>
<dbReference type="InterPro" id="IPR033464">
    <property type="entry name" value="CSN8_PSD8_EIF3K"/>
</dbReference>
<dbReference type="GO" id="GO:0016282">
    <property type="term" value="C:eukaryotic 43S preinitiation complex"/>
    <property type="evidence" value="ECO:0007669"/>
    <property type="project" value="UniProtKB-UniRule"/>
</dbReference>
<dbReference type="GO" id="GO:0001732">
    <property type="term" value="P:formation of cytoplasmic translation initiation complex"/>
    <property type="evidence" value="ECO:0007669"/>
    <property type="project" value="UniProtKB-UniRule"/>
</dbReference>
<dbReference type="InterPro" id="IPR009374">
    <property type="entry name" value="eIF3k"/>
</dbReference>
<dbReference type="EMBL" id="CAJFCW020000001">
    <property type="protein sequence ID" value="CAG9080107.1"/>
    <property type="molecule type" value="Genomic_DNA"/>
</dbReference>
<dbReference type="Proteomes" id="UP000783686">
    <property type="component" value="Unassembled WGS sequence"/>
</dbReference>
<dbReference type="SUPFAM" id="SSF46785">
    <property type="entry name" value="Winged helix' DNA-binding domain"/>
    <property type="match status" value="1"/>
</dbReference>
<evidence type="ECO:0000256" key="1">
    <source>
        <dbReference type="ARBA" id="ARBA00022490"/>
    </source>
</evidence>
<dbReference type="InterPro" id="IPR016020">
    <property type="entry name" value="Transl_init_fac_sub12_N_euk"/>
</dbReference>
<accession>A0A811JS76</accession>
<comment type="caution">
    <text evidence="6">The sequence shown here is derived from an EMBL/GenBank/DDBJ whole genome shotgun (WGS) entry which is preliminary data.</text>
</comment>
<dbReference type="GO" id="GO:0003723">
    <property type="term" value="F:RNA binding"/>
    <property type="evidence" value="ECO:0007669"/>
    <property type="project" value="UniProtKB-UniRule"/>
</dbReference>
<dbReference type="PANTHER" id="PTHR13022:SF0">
    <property type="entry name" value="EUKARYOTIC TRANSLATION INITIATION FACTOR 3 SUBUNIT K"/>
    <property type="match status" value="1"/>
</dbReference>
<dbReference type="GO" id="GO:0033290">
    <property type="term" value="C:eukaryotic 48S preinitiation complex"/>
    <property type="evidence" value="ECO:0007669"/>
    <property type="project" value="UniProtKB-UniRule"/>
</dbReference>
<dbReference type="GO" id="GO:0043022">
    <property type="term" value="F:ribosome binding"/>
    <property type="evidence" value="ECO:0007669"/>
    <property type="project" value="InterPro"/>
</dbReference>
<dbReference type="FunFam" id="1.25.40.250:FF:000008">
    <property type="entry name" value="Eukaryotic translation initiation factor 3 subunit K"/>
    <property type="match status" value="1"/>
</dbReference>
<dbReference type="GO" id="GO:0006446">
    <property type="term" value="P:regulation of translational initiation"/>
    <property type="evidence" value="ECO:0007669"/>
    <property type="project" value="InterPro"/>
</dbReference>
<dbReference type="PANTHER" id="PTHR13022">
    <property type="entry name" value="EUKARYOTIC TRANSLATION INITIATION FACTOR 3 SUBUNIT 11"/>
    <property type="match status" value="1"/>
</dbReference>
<organism evidence="6 7">
    <name type="scientific">Bursaphelenchus okinawaensis</name>
    <dbReference type="NCBI Taxonomy" id="465554"/>
    <lineage>
        <taxon>Eukaryota</taxon>
        <taxon>Metazoa</taxon>
        <taxon>Ecdysozoa</taxon>
        <taxon>Nematoda</taxon>
        <taxon>Chromadorea</taxon>
        <taxon>Rhabditida</taxon>
        <taxon>Tylenchina</taxon>
        <taxon>Tylenchomorpha</taxon>
        <taxon>Aphelenchoidea</taxon>
        <taxon>Aphelenchoididae</taxon>
        <taxon>Bursaphelenchus</taxon>
    </lineage>
</organism>
<keyword evidence="2 4" id="KW-0396">Initiation factor</keyword>
<comment type="similarity">
    <text evidence="4">Belongs to the eIF-3 subunit K family.</text>
</comment>
<keyword evidence="7" id="KW-1185">Reference proteome</keyword>
<dbReference type="InterPro" id="IPR036388">
    <property type="entry name" value="WH-like_DNA-bd_sf"/>
</dbReference>
<dbReference type="Proteomes" id="UP000614601">
    <property type="component" value="Unassembled WGS sequence"/>
</dbReference>
<evidence type="ECO:0000313" key="6">
    <source>
        <dbReference type="EMBL" id="CAD5206001.1"/>
    </source>
</evidence>
<proteinExistence type="inferred from homology"/>